<proteinExistence type="predicted"/>
<dbReference type="Proteomes" id="UP001057998">
    <property type="component" value="Chromosome 1"/>
</dbReference>
<dbReference type="EMBL" id="CP101508">
    <property type="protein sequence ID" value="UTV28978.1"/>
    <property type="molecule type" value="Genomic_DNA"/>
</dbReference>
<dbReference type="RefSeq" id="WP_255390301.1">
    <property type="nucleotide sequence ID" value="NZ_CP101508.1"/>
</dbReference>
<evidence type="ECO:0000313" key="1">
    <source>
        <dbReference type="EMBL" id="UTV28978.1"/>
    </source>
</evidence>
<accession>A0ABY5GKY9</accession>
<name>A0ABY5GKY9_9GAMM</name>
<sequence>MIIRMLPDSKVVEALCICYEKQRVYHHQGIPHFVTSITVAGSGREARVEAELNPVWNEEVVL</sequence>
<organism evidence="1 2">
    <name type="scientific">Photobacterium atrarenae</name>
    <dbReference type="NCBI Taxonomy" id="865757"/>
    <lineage>
        <taxon>Bacteria</taxon>
        <taxon>Pseudomonadati</taxon>
        <taxon>Pseudomonadota</taxon>
        <taxon>Gammaproteobacteria</taxon>
        <taxon>Vibrionales</taxon>
        <taxon>Vibrionaceae</taxon>
        <taxon>Photobacterium</taxon>
    </lineage>
</organism>
<reference evidence="1" key="1">
    <citation type="submission" date="2022-07" db="EMBL/GenBank/DDBJ databases">
        <title>Genome sequencing of Photobacterium atrarenae GJH2-4.</title>
        <authorList>
            <person name="Park S.-J."/>
        </authorList>
    </citation>
    <scope>NUCLEOTIDE SEQUENCE</scope>
    <source>
        <strain evidence="1">GJH2-4</strain>
    </source>
</reference>
<evidence type="ECO:0000313" key="2">
    <source>
        <dbReference type="Proteomes" id="UP001057998"/>
    </source>
</evidence>
<gene>
    <name evidence="1" type="ORF">NNL38_07040</name>
</gene>
<evidence type="ECO:0008006" key="3">
    <source>
        <dbReference type="Google" id="ProtNLM"/>
    </source>
</evidence>
<protein>
    <recommendedName>
        <fullName evidence="3">C2 domain-containing protein</fullName>
    </recommendedName>
</protein>
<keyword evidence="2" id="KW-1185">Reference proteome</keyword>